<keyword evidence="2" id="KW-0472">Membrane</keyword>
<reference evidence="4" key="1">
    <citation type="submission" date="2022-11" db="UniProtKB">
        <authorList>
            <consortium name="WormBaseParasite"/>
        </authorList>
    </citation>
    <scope>IDENTIFICATION</scope>
</reference>
<evidence type="ECO:0000313" key="4">
    <source>
        <dbReference type="WBParaSite" id="ACRNAN_scaffold17355.g23102.t1"/>
    </source>
</evidence>
<proteinExistence type="predicted"/>
<dbReference type="Proteomes" id="UP000887540">
    <property type="component" value="Unplaced"/>
</dbReference>
<sequence length="209" mass="22847">MAELTRTIAELVKQVNEDRAQRATEKANLANMAVEIKQLSTENSQLKKMNRNLGKWASGSGGSNDQTFTAREIVTDLAVTLDGSPPTGIEGELRELGQFEGANESINTQRFESRTVSELRELVEGVGIAESKAPRTILSKIPGSMRVSCWSGALAILMMLILAVPFAHATVAPHLDRFVPHNELRGHEALLCPHEAGRILMTIPKRVKP</sequence>
<keyword evidence="2" id="KW-0812">Transmembrane</keyword>
<protein>
    <submittedName>
        <fullName evidence="4">Uncharacterized protein</fullName>
    </submittedName>
</protein>
<name>A0A914D150_9BILA</name>
<keyword evidence="3" id="KW-1185">Reference proteome</keyword>
<organism evidence="3 4">
    <name type="scientific">Acrobeloides nanus</name>
    <dbReference type="NCBI Taxonomy" id="290746"/>
    <lineage>
        <taxon>Eukaryota</taxon>
        <taxon>Metazoa</taxon>
        <taxon>Ecdysozoa</taxon>
        <taxon>Nematoda</taxon>
        <taxon>Chromadorea</taxon>
        <taxon>Rhabditida</taxon>
        <taxon>Tylenchina</taxon>
        <taxon>Cephalobomorpha</taxon>
        <taxon>Cephaloboidea</taxon>
        <taxon>Cephalobidae</taxon>
        <taxon>Acrobeloides</taxon>
    </lineage>
</organism>
<evidence type="ECO:0000256" key="2">
    <source>
        <dbReference type="SAM" id="Phobius"/>
    </source>
</evidence>
<keyword evidence="1" id="KW-0175">Coiled coil</keyword>
<feature type="coiled-coil region" evidence="1">
    <location>
        <begin position="1"/>
        <end position="49"/>
    </location>
</feature>
<accession>A0A914D150</accession>
<dbReference type="WBParaSite" id="ACRNAN_scaffold17355.g23102.t1">
    <property type="protein sequence ID" value="ACRNAN_scaffold17355.g23102.t1"/>
    <property type="gene ID" value="ACRNAN_scaffold17355.g23102"/>
</dbReference>
<dbReference type="AlphaFoldDB" id="A0A914D150"/>
<keyword evidence="2" id="KW-1133">Transmembrane helix</keyword>
<evidence type="ECO:0000313" key="3">
    <source>
        <dbReference type="Proteomes" id="UP000887540"/>
    </source>
</evidence>
<feature type="transmembrane region" description="Helical" evidence="2">
    <location>
        <begin position="147"/>
        <end position="167"/>
    </location>
</feature>
<evidence type="ECO:0000256" key="1">
    <source>
        <dbReference type="SAM" id="Coils"/>
    </source>
</evidence>